<gene>
    <name evidence="7" type="ORF">F0919_14360</name>
</gene>
<evidence type="ECO:0000313" key="8">
    <source>
        <dbReference type="Proteomes" id="UP000323632"/>
    </source>
</evidence>
<name>A0A5M6CID4_9BACT</name>
<dbReference type="SFLD" id="SFLDS00005">
    <property type="entry name" value="Isoprenoid_Synthase_Type_I"/>
    <property type="match status" value="1"/>
</dbReference>
<dbReference type="GO" id="GO:0046872">
    <property type="term" value="F:metal ion binding"/>
    <property type="evidence" value="ECO:0007669"/>
    <property type="project" value="UniProtKB-KW"/>
</dbReference>
<dbReference type="InterPro" id="IPR033749">
    <property type="entry name" value="Polyprenyl_synt_CS"/>
</dbReference>
<dbReference type="PROSITE" id="PS00444">
    <property type="entry name" value="POLYPRENYL_SYNTHASE_2"/>
    <property type="match status" value="1"/>
</dbReference>
<dbReference type="GO" id="GO:0004659">
    <property type="term" value="F:prenyltransferase activity"/>
    <property type="evidence" value="ECO:0007669"/>
    <property type="project" value="InterPro"/>
</dbReference>
<dbReference type="PANTHER" id="PTHR12001">
    <property type="entry name" value="GERANYLGERANYL PYROPHOSPHATE SYNTHASE"/>
    <property type="match status" value="1"/>
</dbReference>
<dbReference type="InterPro" id="IPR000092">
    <property type="entry name" value="Polyprenyl_synt"/>
</dbReference>
<protein>
    <submittedName>
        <fullName evidence="7">Polyprenyl synthetase family protein</fullName>
    </submittedName>
</protein>
<keyword evidence="8" id="KW-1185">Reference proteome</keyword>
<accession>A0A5M6CID4</accession>
<evidence type="ECO:0000256" key="1">
    <source>
        <dbReference type="ARBA" id="ARBA00001946"/>
    </source>
</evidence>
<comment type="similarity">
    <text evidence="2 6">Belongs to the FPP/GGPP synthase family.</text>
</comment>
<evidence type="ECO:0000256" key="2">
    <source>
        <dbReference type="ARBA" id="ARBA00006706"/>
    </source>
</evidence>
<evidence type="ECO:0000256" key="6">
    <source>
        <dbReference type="RuleBase" id="RU004466"/>
    </source>
</evidence>
<dbReference type="EMBL" id="VWSH01000003">
    <property type="protein sequence ID" value="KAA5533712.1"/>
    <property type="molecule type" value="Genomic_DNA"/>
</dbReference>
<comment type="caution">
    <text evidence="7">The sequence shown here is derived from an EMBL/GenBank/DDBJ whole genome shotgun (WGS) entry which is preliminary data.</text>
</comment>
<sequence>MKDSLYEIDEPRGQWLYAGEKWKENPLTRIYDKLVGNDMENFEAALALALKPQAKYLTDTELQLYARGKKIRPMMLLLSSRLFLGDGELTDKVAKACASLEMLHVATLIHDDIIDDALLRRGLMSVNAKRGTNTAILVGDMQFVQAIRTFVDAIDTQSEMGLVKVVLDTAFNICAGELDELETDPNWSYEALRQRYFEVIERKTAIMFGMACETGMSLAKAGKTETRRIGFYGRRVGRAFQIMDDLFDFLQDEKDSGKQVGVDLIKRRATLPIIYAMEELGAEHSVSRIMRGEIPAPIDLSDEIDAIMSTQAIERSYADARHEALDALEYLKHFKKNAYRDALEEIAMYTVDRKI</sequence>
<dbReference type="PANTHER" id="PTHR12001:SF69">
    <property type="entry name" value="ALL TRANS-POLYPRENYL-DIPHOSPHATE SYNTHASE PDSS1"/>
    <property type="match status" value="1"/>
</dbReference>
<dbReference type="AlphaFoldDB" id="A0A5M6CID4"/>
<dbReference type="Pfam" id="PF00348">
    <property type="entry name" value="polyprenyl_synt"/>
    <property type="match status" value="1"/>
</dbReference>
<dbReference type="SUPFAM" id="SSF48576">
    <property type="entry name" value="Terpenoid synthases"/>
    <property type="match status" value="1"/>
</dbReference>
<dbReference type="RefSeq" id="WP_150033458.1">
    <property type="nucleotide sequence ID" value="NZ_VWSH01000003.1"/>
</dbReference>
<dbReference type="Proteomes" id="UP000323632">
    <property type="component" value="Unassembled WGS sequence"/>
</dbReference>
<evidence type="ECO:0000313" key="7">
    <source>
        <dbReference type="EMBL" id="KAA5533712.1"/>
    </source>
</evidence>
<dbReference type="GO" id="GO:0008299">
    <property type="term" value="P:isoprenoid biosynthetic process"/>
    <property type="evidence" value="ECO:0007669"/>
    <property type="project" value="InterPro"/>
</dbReference>
<dbReference type="CDD" id="cd00685">
    <property type="entry name" value="Trans_IPPS_HT"/>
    <property type="match status" value="1"/>
</dbReference>
<keyword evidence="5" id="KW-0460">Magnesium</keyword>
<organism evidence="7 8">
    <name type="scientific">Taibaiella lutea</name>
    <dbReference type="NCBI Taxonomy" id="2608001"/>
    <lineage>
        <taxon>Bacteria</taxon>
        <taxon>Pseudomonadati</taxon>
        <taxon>Bacteroidota</taxon>
        <taxon>Chitinophagia</taxon>
        <taxon>Chitinophagales</taxon>
        <taxon>Chitinophagaceae</taxon>
        <taxon>Taibaiella</taxon>
    </lineage>
</organism>
<dbReference type="Gene3D" id="1.10.600.10">
    <property type="entry name" value="Farnesyl Diphosphate Synthase"/>
    <property type="match status" value="1"/>
</dbReference>
<dbReference type="PROSITE" id="PS00723">
    <property type="entry name" value="POLYPRENYL_SYNTHASE_1"/>
    <property type="match status" value="1"/>
</dbReference>
<comment type="cofactor">
    <cofactor evidence="1">
        <name>Mg(2+)</name>
        <dbReference type="ChEBI" id="CHEBI:18420"/>
    </cofactor>
</comment>
<evidence type="ECO:0000256" key="5">
    <source>
        <dbReference type="ARBA" id="ARBA00022842"/>
    </source>
</evidence>
<keyword evidence="3 6" id="KW-0808">Transferase</keyword>
<reference evidence="7 8" key="1">
    <citation type="submission" date="2019-09" db="EMBL/GenBank/DDBJ databases">
        <title>Genome sequence and assembly of Taibaiella sp.</title>
        <authorList>
            <person name="Chhetri G."/>
        </authorList>
    </citation>
    <scope>NUCLEOTIDE SEQUENCE [LARGE SCALE GENOMIC DNA]</scope>
    <source>
        <strain evidence="7 8">KVB11</strain>
    </source>
</reference>
<proteinExistence type="inferred from homology"/>
<evidence type="ECO:0000256" key="3">
    <source>
        <dbReference type="ARBA" id="ARBA00022679"/>
    </source>
</evidence>
<dbReference type="InterPro" id="IPR008949">
    <property type="entry name" value="Isoprenoid_synthase_dom_sf"/>
</dbReference>
<evidence type="ECO:0000256" key="4">
    <source>
        <dbReference type="ARBA" id="ARBA00022723"/>
    </source>
</evidence>
<keyword evidence="4" id="KW-0479">Metal-binding</keyword>